<keyword evidence="3" id="KW-1185">Reference proteome</keyword>
<dbReference type="STRING" id="1423758.FC41_GL000020"/>
<dbReference type="AlphaFoldDB" id="I7IVK9"/>
<feature type="signal peptide" evidence="1">
    <location>
        <begin position="1"/>
        <end position="27"/>
    </location>
</feature>
<dbReference type="PATRIC" id="fig|1423758.3.peg.20"/>
<dbReference type="Proteomes" id="UP000009320">
    <property type="component" value="Unassembled WGS sequence"/>
</dbReference>
<reference evidence="2 3" key="1">
    <citation type="submission" date="2012-06" db="EMBL/GenBank/DDBJ databases">
        <title>Draft Genome Sequence of Lactobacillus hominis Strain CRBIP 24.179T, isolated from human intestine.</title>
        <authorList>
            <person name="Cousin S."/>
            <person name="Ma L."/>
            <person name="Bizet C."/>
            <person name="Loux V."/>
            <person name="Bouchier C."/>
            <person name="Clermont D."/>
            <person name="Creno S."/>
        </authorList>
    </citation>
    <scope>NUCLEOTIDE SEQUENCE [LARGE SCALE GENOMIC DNA]</scope>
    <source>
        <strain evidence="3">CRBIP 24.179T</strain>
    </source>
</reference>
<gene>
    <name evidence="2" type="ORF">BN55_09465</name>
</gene>
<evidence type="ECO:0000313" key="2">
    <source>
        <dbReference type="EMBL" id="CCI81623.1"/>
    </source>
</evidence>
<proteinExistence type="predicted"/>
<keyword evidence="1" id="KW-0732">Signal</keyword>
<name>I7IVK9_9LACO</name>
<dbReference type="GeneID" id="82846868"/>
<dbReference type="RefSeq" id="WP_008470446.1">
    <property type="nucleotide sequence ID" value="NZ_AYZP01000001.1"/>
</dbReference>
<feature type="chain" id="PRO_5009961769" evidence="1">
    <location>
        <begin position="28"/>
        <end position="248"/>
    </location>
</feature>
<evidence type="ECO:0000256" key="1">
    <source>
        <dbReference type="SAM" id="SignalP"/>
    </source>
</evidence>
<organism evidence="2 3">
    <name type="scientific">Lactobacillus hominis DSM 23910 = CRBIP 24.179</name>
    <dbReference type="NCBI Taxonomy" id="1423758"/>
    <lineage>
        <taxon>Bacteria</taxon>
        <taxon>Bacillati</taxon>
        <taxon>Bacillota</taxon>
        <taxon>Bacilli</taxon>
        <taxon>Lactobacillales</taxon>
        <taxon>Lactobacillaceae</taxon>
        <taxon>Lactobacillus</taxon>
    </lineage>
</organism>
<accession>I7IVK9</accession>
<evidence type="ECO:0000313" key="3">
    <source>
        <dbReference type="Proteomes" id="UP000009320"/>
    </source>
</evidence>
<dbReference type="EMBL" id="CAKE01000004">
    <property type="protein sequence ID" value="CCI81623.1"/>
    <property type="molecule type" value="Genomic_DNA"/>
</dbReference>
<comment type="caution">
    <text evidence="2">The sequence shown here is derived from an EMBL/GenBank/DDBJ whole genome shotgun (WGS) entry which is preliminary data.</text>
</comment>
<sequence>MKLKNIILSSVAILSMGLSALSPVVQADTYTDDEITNEFKEDRARATQKEAGELGFYPDLATDTNDHSAGNPWNSNVCRHFHFKKGVTYVDTKRGLSFKLKKEDNFGDGYIYSFIIKSIHASYIDYGENDNEDGQSFATSVSLETDESTKLKKLPEIDGDKVQAFHFENGVNYVDKKNGVSIFFIAFAGNDFDNGDTYNFTFYSKKKFVSDYEESDDVIIPPASKKDEERKESYKVVDKINTSESGVW</sequence>
<protein>
    <submittedName>
        <fullName evidence="2">Uncharacterized protein</fullName>
    </submittedName>
</protein>